<keyword evidence="2" id="KW-1003">Cell membrane</keyword>
<keyword evidence="4 6" id="KW-1133">Transmembrane helix</keyword>
<evidence type="ECO:0000256" key="4">
    <source>
        <dbReference type="ARBA" id="ARBA00022989"/>
    </source>
</evidence>
<dbReference type="Proteomes" id="UP000264062">
    <property type="component" value="Unassembled WGS sequence"/>
</dbReference>
<feature type="transmembrane region" description="Helical" evidence="6">
    <location>
        <begin position="171"/>
        <end position="191"/>
    </location>
</feature>
<evidence type="ECO:0000313" key="7">
    <source>
        <dbReference type="EMBL" id="HAV92731.1"/>
    </source>
</evidence>
<evidence type="ECO:0008006" key="9">
    <source>
        <dbReference type="Google" id="ProtNLM"/>
    </source>
</evidence>
<feature type="transmembrane region" description="Helical" evidence="6">
    <location>
        <begin position="121"/>
        <end position="138"/>
    </location>
</feature>
<keyword evidence="5 6" id="KW-0472">Membrane</keyword>
<feature type="transmembrane region" description="Helical" evidence="6">
    <location>
        <begin position="48"/>
        <end position="71"/>
    </location>
</feature>
<comment type="subcellular location">
    <subcellularLocation>
        <location evidence="1">Cell membrane</location>
        <topology evidence="1">Multi-pass membrane protein</topology>
    </subcellularLocation>
</comment>
<feature type="transmembrane region" description="Helical" evidence="6">
    <location>
        <begin position="91"/>
        <end position="109"/>
    </location>
</feature>
<evidence type="ECO:0000256" key="6">
    <source>
        <dbReference type="SAM" id="Phobius"/>
    </source>
</evidence>
<dbReference type="EMBL" id="DMZY01000182">
    <property type="protein sequence ID" value="HAV92731.1"/>
    <property type="molecule type" value="Genomic_DNA"/>
</dbReference>
<dbReference type="InterPro" id="IPR038730">
    <property type="entry name" value="HyfE-like"/>
</dbReference>
<evidence type="ECO:0000256" key="1">
    <source>
        <dbReference type="ARBA" id="ARBA00004651"/>
    </source>
</evidence>
<gene>
    <name evidence="7" type="ORF">DCW38_06080</name>
</gene>
<reference evidence="7 8" key="1">
    <citation type="journal article" date="2018" name="Nat. Biotechnol.">
        <title>A standardized bacterial taxonomy based on genome phylogeny substantially revises the tree of life.</title>
        <authorList>
            <person name="Parks D.H."/>
            <person name="Chuvochina M."/>
            <person name="Waite D.W."/>
            <person name="Rinke C."/>
            <person name="Skarshewski A."/>
            <person name="Chaumeil P.A."/>
            <person name="Hugenholtz P."/>
        </authorList>
    </citation>
    <scope>NUCLEOTIDE SEQUENCE [LARGE SCALE GENOMIC DNA]</scope>
    <source>
        <strain evidence="7">UBA9956</strain>
    </source>
</reference>
<evidence type="ECO:0000256" key="2">
    <source>
        <dbReference type="ARBA" id="ARBA00022475"/>
    </source>
</evidence>
<dbReference type="GO" id="GO:0005886">
    <property type="term" value="C:plasma membrane"/>
    <property type="evidence" value="ECO:0007669"/>
    <property type="project" value="UniProtKB-SubCell"/>
</dbReference>
<evidence type="ECO:0000256" key="3">
    <source>
        <dbReference type="ARBA" id="ARBA00022692"/>
    </source>
</evidence>
<evidence type="ECO:0000256" key="5">
    <source>
        <dbReference type="ARBA" id="ARBA00023136"/>
    </source>
</evidence>
<protein>
    <recommendedName>
        <fullName evidence="9">Hydrogenase</fullName>
    </recommendedName>
</protein>
<dbReference type="AlphaFoldDB" id="A0A350HB15"/>
<feature type="transmembrane region" description="Helical" evidence="6">
    <location>
        <begin position="147"/>
        <end position="165"/>
    </location>
</feature>
<dbReference type="PANTHER" id="PTHR38601">
    <property type="entry name" value="HYDROGENASE-4 COMPONENT E"/>
    <property type="match status" value="1"/>
</dbReference>
<evidence type="ECO:0000313" key="8">
    <source>
        <dbReference type="Proteomes" id="UP000264062"/>
    </source>
</evidence>
<name>A0A350HB15_UNCW3</name>
<keyword evidence="3 6" id="KW-0812">Transmembrane</keyword>
<sequence>MYYGLLVLFALTVIYFSVTSRLRAYVNALAAQGVILFLIVLVNMKETNFQSVILILIETIGFKTILIPYILNKIIYQNEASREIDAGLSNFFSILAMIAIFSFGFILSFWTKEVLEYSNPFHFGVAFSSIIAGMYIILTKKRLITHIMGYMVFENGIFLFSLTLLKEMPLIVNLGVLLELFMIIFVSGFFVTKIKESYNDDNIDNLTDLRD</sequence>
<proteinExistence type="predicted"/>
<accession>A0A350HB15</accession>
<comment type="caution">
    <text evidence="7">The sequence shown here is derived from an EMBL/GenBank/DDBJ whole genome shotgun (WGS) entry which is preliminary data.</text>
</comment>
<organism evidence="7 8">
    <name type="scientific">candidate division WOR-3 bacterium</name>
    <dbReference type="NCBI Taxonomy" id="2052148"/>
    <lineage>
        <taxon>Bacteria</taxon>
        <taxon>Bacteria division WOR-3</taxon>
    </lineage>
</organism>
<dbReference type="PANTHER" id="PTHR38601:SF1">
    <property type="entry name" value="HYDROGENASE-4 COMPONENT E"/>
    <property type="match status" value="1"/>
</dbReference>